<keyword evidence="3" id="KW-1185">Reference proteome</keyword>
<proteinExistence type="predicted"/>
<feature type="chain" id="PRO_5034784817" description="Palmitoyl-protein thioesterase 1" evidence="1">
    <location>
        <begin position="25"/>
        <end position="66"/>
    </location>
</feature>
<reference evidence="2" key="1">
    <citation type="submission" date="2025-08" db="UniProtKB">
        <authorList>
            <consortium name="Ensembl"/>
        </authorList>
    </citation>
    <scope>IDENTIFICATION</scope>
</reference>
<dbReference type="Proteomes" id="UP000694561">
    <property type="component" value="Unplaced"/>
</dbReference>
<evidence type="ECO:0000313" key="3">
    <source>
        <dbReference type="Proteomes" id="UP000694561"/>
    </source>
</evidence>
<dbReference type="InterPro" id="IPR029058">
    <property type="entry name" value="AB_hydrolase_fold"/>
</dbReference>
<dbReference type="GeneTree" id="ENSGT00990000210837"/>
<dbReference type="Ensembl" id="ENSMMNT00015027181.1">
    <property type="protein sequence ID" value="ENSMMNP00015024720.1"/>
    <property type="gene ID" value="ENSMMNG00015018121.1"/>
</dbReference>
<sequence>MRSNGCTFLLMGLAPTFLPGSCTSLVLGHLDLPVPLPLVIWHGMGDSCCNPLSTGTIKQMNIGTTP</sequence>
<protein>
    <recommendedName>
        <fullName evidence="4">Palmitoyl-protein thioesterase 1</fullName>
    </recommendedName>
</protein>
<keyword evidence="1" id="KW-0732">Signal</keyword>
<evidence type="ECO:0008006" key="4">
    <source>
        <dbReference type="Google" id="ProtNLM"/>
    </source>
</evidence>
<feature type="signal peptide" evidence="1">
    <location>
        <begin position="1"/>
        <end position="24"/>
    </location>
</feature>
<accession>A0A8C6C0S3</accession>
<evidence type="ECO:0000256" key="1">
    <source>
        <dbReference type="SAM" id="SignalP"/>
    </source>
</evidence>
<dbReference type="Gene3D" id="3.40.50.1820">
    <property type="entry name" value="alpha/beta hydrolase"/>
    <property type="match status" value="1"/>
</dbReference>
<organism evidence="2 3">
    <name type="scientific">Monodon monoceros</name>
    <name type="common">Narwhal</name>
    <name type="synonym">Ceratodon monodon</name>
    <dbReference type="NCBI Taxonomy" id="40151"/>
    <lineage>
        <taxon>Eukaryota</taxon>
        <taxon>Metazoa</taxon>
        <taxon>Chordata</taxon>
        <taxon>Craniata</taxon>
        <taxon>Vertebrata</taxon>
        <taxon>Euteleostomi</taxon>
        <taxon>Mammalia</taxon>
        <taxon>Eutheria</taxon>
        <taxon>Laurasiatheria</taxon>
        <taxon>Artiodactyla</taxon>
        <taxon>Whippomorpha</taxon>
        <taxon>Cetacea</taxon>
        <taxon>Odontoceti</taxon>
        <taxon>Monodontidae</taxon>
        <taxon>Monodon</taxon>
    </lineage>
</organism>
<dbReference type="AlphaFoldDB" id="A0A8C6C0S3"/>
<evidence type="ECO:0000313" key="2">
    <source>
        <dbReference type="Ensembl" id="ENSMMNP00015024720.1"/>
    </source>
</evidence>
<reference evidence="2" key="2">
    <citation type="submission" date="2025-09" db="UniProtKB">
        <authorList>
            <consortium name="Ensembl"/>
        </authorList>
    </citation>
    <scope>IDENTIFICATION</scope>
</reference>
<name>A0A8C6C0S3_MONMO</name>